<evidence type="ECO:0000256" key="5">
    <source>
        <dbReference type="SAM" id="Phobius"/>
    </source>
</evidence>
<dbReference type="GO" id="GO:0003691">
    <property type="term" value="F:double-stranded telomeric DNA binding"/>
    <property type="evidence" value="ECO:0007669"/>
    <property type="project" value="TreeGrafter"/>
</dbReference>
<feature type="domain" description="Myb-like" evidence="6">
    <location>
        <begin position="603"/>
        <end position="655"/>
    </location>
</feature>
<keyword evidence="5" id="KW-0812">Transmembrane</keyword>
<dbReference type="InterPro" id="IPR013867">
    <property type="entry name" value="Telomere_rpt-bd_fac_dimer_dom"/>
</dbReference>
<evidence type="ECO:0000256" key="1">
    <source>
        <dbReference type="ARBA" id="ARBA00023125"/>
    </source>
</evidence>
<feature type="compositionally biased region" description="Basic and acidic residues" evidence="4">
    <location>
        <begin position="682"/>
        <end position="695"/>
    </location>
</feature>
<dbReference type="CDD" id="cd11660">
    <property type="entry name" value="SANT_TRF"/>
    <property type="match status" value="1"/>
</dbReference>
<evidence type="ECO:0000313" key="8">
    <source>
        <dbReference type="EMBL" id="EDK39753.2"/>
    </source>
</evidence>
<dbReference type="InterPro" id="IPR052833">
    <property type="entry name" value="Telomeric_DNA-bd_trans-reg"/>
</dbReference>
<feature type="region of interest" description="Disordered" evidence="4">
    <location>
        <begin position="87"/>
        <end position="107"/>
    </location>
</feature>
<sequence length="710" mass="79684">MLSKWRSLLDSLELKELKVSFPINFFLCFLFGFFFAFSHMAAHLHQSSTSHRVNMKPVQPKSEHDLDGMHINMDDIDKMISESINDENKRADSEGPAQKRPRLQEGNLDLEFEKAIEDHQRELTNPPEEAQGDASTAVHHDPQVPHGHDPHHNHDHTPHHNHDPRLHSEGSHSVVAGTSDSVDAAGSGDNNASSSSVVHEGITIPADSELLNTNTAFAAYTALSSSLPPLASVTSAHLAALPLPIVAPDYVAPRIQLLVNSLPTLDNLATQILRMVAVGPYQKVVELASNPDSAAGAAYRDLTSLFEFTKRLYSEEDPFLSVEHIAPGMWKEGDQTPNVFKNREQSIESTLRKVNLATFLVAALGTIEVGFFYLNEFFLNVFCPPHGLDVENSMSNMSAENMNLQTGANGDAGRLLKPQAQLFLDLKTQAYISALEVGDRSREDILDEILPDMEPVLLAWRNSRMLTPVEADFVARCRARKDTLLRYDGHSLSEEYDWFAFLRDLFDYVGKNVGYVVWGRRRRPASSNSAAEKSRQQDSHRVHSHDYDYNYTGEAGSHHKSAPPAPARNPEQLGEIDEITRNLLPSEIQEQQIHLRFNPNSTVRNPQRRPWTRDEEKALRQALELKGPQWSTILELFGAGGKISEALKNRNQMQLKDKARNWKMFFLKTGMPVPTYLQKVTGDLEREDRSREAKRSRSRKTAAAPVPSIK</sequence>
<dbReference type="SUPFAM" id="SSF46689">
    <property type="entry name" value="Homeodomain-like"/>
    <property type="match status" value="1"/>
</dbReference>
<dbReference type="eggNOG" id="ENOG502QRT9">
    <property type="taxonomic scope" value="Eukaryota"/>
</dbReference>
<keyword evidence="3" id="KW-0131">Cell cycle</keyword>
<dbReference type="PROSITE" id="PS51294">
    <property type="entry name" value="HTH_MYB"/>
    <property type="match status" value="1"/>
</dbReference>
<proteinExistence type="predicted"/>
<dbReference type="STRING" id="294746.A5DKQ0"/>
<evidence type="ECO:0000313" key="9">
    <source>
        <dbReference type="Proteomes" id="UP000001997"/>
    </source>
</evidence>
<keyword evidence="5" id="KW-1133">Transmembrane helix</keyword>
<feature type="region of interest" description="Disordered" evidence="4">
    <location>
        <begin position="526"/>
        <end position="571"/>
    </location>
</feature>
<dbReference type="InterPro" id="IPR017930">
    <property type="entry name" value="Myb_dom"/>
</dbReference>
<dbReference type="InterPro" id="IPR009057">
    <property type="entry name" value="Homeodomain-like_sf"/>
</dbReference>
<feature type="domain" description="HTH myb-type" evidence="7">
    <location>
        <begin position="607"/>
        <end position="659"/>
    </location>
</feature>
<accession>A5DKQ0</accession>
<dbReference type="Proteomes" id="UP000001997">
    <property type="component" value="Unassembled WGS sequence"/>
</dbReference>
<name>A5DKQ0_PICGU</name>
<feature type="transmembrane region" description="Helical" evidence="5">
    <location>
        <begin position="20"/>
        <end position="42"/>
    </location>
</feature>
<evidence type="ECO:0000256" key="4">
    <source>
        <dbReference type="SAM" id="MobiDB-lite"/>
    </source>
</evidence>
<feature type="compositionally biased region" description="Low complexity" evidence="4">
    <location>
        <begin position="183"/>
        <end position="196"/>
    </location>
</feature>
<organism evidence="8 9">
    <name type="scientific">Meyerozyma guilliermondii (strain ATCC 6260 / CBS 566 / DSM 6381 / JCM 1539 / NBRC 10279 / NRRL Y-324)</name>
    <name type="common">Yeast</name>
    <name type="synonym">Candida guilliermondii</name>
    <dbReference type="NCBI Taxonomy" id="294746"/>
    <lineage>
        <taxon>Eukaryota</taxon>
        <taxon>Fungi</taxon>
        <taxon>Dikarya</taxon>
        <taxon>Ascomycota</taxon>
        <taxon>Saccharomycotina</taxon>
        <taxon>Pichiomycetes</taxon>
        <taxon>Debaryomycetaceae</taxon>
        <taxon>Meyerozyma</taxon>
    </lineage>
</organism>
<keyword evidence="2" id="KW-0539">Nucleus</keyword>
<protein>
    <submittedName>
        <fullName evidence="8">Uncharacterized protein</fullName>
    </submittedName>
</protein>
<dbReference type="RefSeq" id="XP_001484470.2">
    <property type="nucleotide sequence ID" value="XM_001484420.1"/>
</dbReference>
<keyword evidence="1" id="KW-0238">DNA-binding</keyword>
<evidence type="ECO:0000259" key="7">
    <source>
        <dbReference type="PROSITE" id="PS51294"/>
    </source>
</evidence>
<feature type="compositionally biased region" description="Basic and acidic residues" evidence="4">
    <location>
        <begin position="138"/>
        <end position="170"/>
    </location>
</feature>
<dbReference type="FunFam" id="1.10.10.60:FF:000137">
    <property type="entry name" value="MYB DNA binding protein"/>
    <property type="match status" value="1"/>
</dbReference>
<feature type="compositionally biased region" description="Basic and acidic residues" evidence="4">
    <location>
        <begin position="532"/>
        <end position="548"/>
    </location>
</feature>
<dbReference type="Pfam" id="PF08558">
    <property type="entry name" value="TRF"/>
    <property type="match status" value="1"/>
</dbReference>
<evidence type="ECO:0000256" key="3">
    <source>
        <dbReference type="ARBA" id="ARBA00023306"/>
    </source>
</evidence>
<dbReference type="PANTHER" id="PTHR47807">
    <property type="entry name" value="PROTEIN TBF1"/>
    <property type="match status" value="1"/>
</dbReference>
<feature type="region of interest" description="Disordered" evidence="4">
    <location>
        <begin position="679"/>
        <end position="710"/>
    </location>
</feature>
<dbReference type="PROSITE" id="PS50090">
    <property type="entry name" value="MYB_LIKE"/>
    <property type="match status" value="1"/>
</dbReference>
<evidence type="ECO:0000256" key="2">
    <source>
        <dbReference type="ARBA" id="ARBA00023242"/>
    </source>
</evidence>
<keyword evidence="5" id="KW-0472">Membrane</keyword>
<dbReference type="FunCoup" id="A5DKQ0">
    <property type="interactions" value="516"/>
</dbReference>
<feature type="region of interest" description="Disordered" evidence="4">
    <location>
        <begin position="124"/>
        <end position="197"/>
    </location>
</feature>
<dbReference type="GO" id="GO:0042803">
    <property type="term" value="F:protein homodimerization activity"/>
    <property type="evidence" value="ECO:0007669"/>
    <property type="project" value="InterPro"/>
</dbReference>
<dbReference type="KEGG" id="pgu:PGUG_03851"/>
<dbReference type="SMART" id="SM00717">
    <property type="entry name" value="SANT"/>
    <property type="match status" value="1"/>
</dbReference>
<dbReference type="PANTHER" id="PTHR47807:SF1">
    <property type="entry name" value="PROTEIN TBF1"/>
    <property type="match status" value="1"/>
</dbReference>
<dbReference type="InParanoid" id="A5DKQ0"/>
<dbReference type="OMA" id="IQEQQIH"/>
<dbReference type="OrthoDB" id="3366990at2759"/>
<dbReference type="HOGENOM" id="CLU_008791_2_0_1"/>
<keyword evidence="9" id="KW-1185">Reference proteome</keyword>
<dbReference type="GO" id="GO:0010833">
    <property type="term" value="P:telomere maintenance via telomere lengthening"/>
    <property type="evidence" value="ECO:0007669"/>
    <property type="project" value="TreeGrafter"/>
</dbReference>
<dbReference type="EMBL" id="CH408158">
    <property type="protein sequence ID" value="EDK39753.2"/>
    <property type="molecule type" value="Genomic_DNA"/>
</dbReference>
<dbReference type="GeneID" id="5126148"/>
<dbReference type="VEuPathDB" id="FungiDB:PGUG_03851"/>
<reference evidence="8 9" key="1">
    <citation type="journal article" date="2009" name="Nature">
        <title>Evolution of pathogenicity and sexual reproduction in eight Candida genomes.</title>
        <authorList>
            <person name="Butler G."/>
            <person name="Rasmussen M.D."/>
            <person name="Lin M.F."/>
            <person name="Santos M.A."/>
            <person name="Sakthikumar S."/>
            <person name="Munro C.A."/>
            <person name="Rheinbay E."/>
            <person name="Grabherr M."/>
            <person name="Forche A."/>
            <person name="Reedy J.L."/>
            <person name="Agrafioti I."/>
            <person name="Arnaud M.B."/>
            <person name="Bates S."/>
            <person name="Brown A.J."/>
            <person name="Brunke S."/>
            <person name="Costanzo M.C."/>
            <person name="Fitzpatrick D.A."/>
            <person name="de Groot P.W."/>
            <person name="Harris D."/>
            <person name="Hoyer L.L."/>
            <person name="Hube B."/>
            <person name="Klis F.M."/>
            <person name="Kodira C."/>
            <person name="Lennard N."/>
            <person name="Logue M.E."/>
            <person name="Martin R."/>
            <person name="Neiman A.M."/>
            <person name="Nikolaou E."/>
            <person name="Quail M.A."/>
            <person name="Quinn J."/>
            <person name="Santos M.C."/>
            <person name="Schmitzberger F.F."/>
            <person name="Sherlock G."/>
            <person name="Shah P."/>
            <person name="Silverstein K.A."/>
            <person name="Skrzypek M.S."/>
            <person name="Soll D."/>
            <person name="Staggs R."/>
            <person name="Stansfield I."/>
            <person name="Stumpf M.P."/>
            <person name="Sudbery P.E."/>
            <person name="Srikantha T."/>
            <person name="Zeng Q."/>
            <person name="Berman J."/>
            <person name="Berriman M."/>
            <person name="Heitman J."/>
            <person name="Gow N.A."/>
            <person name="Lorenz M.C."/>
            <person name="Birren B.W."/>
            <person name="Kellis M."/>
            <person name="Cuomo C.A."/>
        </authorList>
    </citation>
    <scope>NUCLEOTIDE SEQUENCE [LARGE SCALE GENOMIC DNA]</scope>
    <source>
        <strain evidence="9">ATCC 6260 / CBS 566 / DSM 6381 / JCM 1539 / NBRC 10279 / NRRL Y-324</strain>
    </source>
</reference>
<evidence type="ECO:0000259" key="6">
    <source>
        <dbReference type="PROSITE" id="PS50090"/>
    </source>
</evidence>
<dbReference type="InterPro" id="IPR001005">
    <property type="entry name" value="SANT/Myb"/>
</dbReference>
<dbReference type="AlphaFoldDB" id="A5DKQ0"/>
<gene>
    <name evidence="8" type="ORF">PGUG_03851</name>
</gene>
<dbReference type="Pfam" id="PF00249">
    <property type="entry name" value="Myb_DNA-binding"/>
    <property type="match status" value="1"/>
</dbReference>
<dbReference type="Gene3D" id="1.10.10.60">
    <property type="entry name" value="Homeodomain-like"/>
    <property type="match status" value="1"/>
</dbReference>